<evidence type="ECO:0000313" key="5">
    <source>
        <dbReference type="EMBL" id="CAF4696822.1"/>
    </source>
</evidence>
<protein>
    <submittedName>
        <fullName evidence="3">Uncharacterized protein</fullName>
    </submittedName>
</protein>
<dbReference type="Proteomes" id="UP000663866">
    <property type="component" value="Unassembled WGS sequence"/>
</dbReference>
<feature type="non-terminal residue" evidence="3">
    <location>
        <position position="1"/>
    </location>
</feature>
<dbReference type="EMBL" id="CAJOBH010055615">
    <property type="protein sequence ID" value="CAF4400266.1"/>
    <property type="molecule type" value="Genomic_DNA"/>
</dbReference>
<accession>A0A821DYM8</accession>
<gene>
    <name evidence="2" type="ORF">BYL167_LOCUS31517</name>
    <name evidence="4" type="ORF">GIL414_LOCUS40410</name>
    <name evidence="3" type="ORF">OVN521_LOCUS46162</name>
    <name evidence="5" type="ORF">SMN809_LOCUS42890</name>
</gene>
<evidence type="ECO:0000313" key="3">
    <source>
        <dbReference type="EMBL" id="CAF4628931.1"/>
    </source>
</evidence>
<dbReference type="Proteomes" id="UP000681967">
    <property type="component" value="Unassembled WGS sequence"/>
</dbReference>
<dbReference type="EMBL" id="CAJOBJ010112019">
    <property type="protein sequence ID" value="CAF4635757.1"/>
    <property type="molecule type" value="Genomic_DNA"/>
</dbReference>
<feature type="region of interest" description="Disordered" evidence="1">
    <location>
        <begin position="1"/>
        <end position="20"/>
    </location>
</feature>
<organism evidence="3 6">
    <name type="scientific">Rotaria magnacalcarata</name>
    <dbReference type="NCBI Taxonomy" id="392030"/>
    <lineage>
        <taxon>Eukaryota</taxon>
        <taxon>Metazoa</taxon>
        <taxon>Spiralia</taxon>
        <taxon>Gnathifera</taxon>
        <taxon>Rotifera</taxon>
        <taxon>Eurotatoria</taxon>
        <taxon>Bdelloidea</taxon>
        <taxon>Philodinida</taxon>
        <taxon>Philodinidae</taxon>
        <taxon>Rotaria</taxon>
    </lineage>
</organism>
<sequence length="55" mass="6263">ATRYQLGQSQEELNEQQAGKSFQEVEDLEGYVLATHDEFLLLEPVLMNVKVGEHT</sequence>
<dbReference type="EMBL" id="CAJOBI010124986">
    <property type="protein sequence ID" value="CAF4696822.1"/>
    <property type="molecule type" value="Genomic_DNA"/>
</dbReference>
<keyword evidence="6" id="KW-1185">Reference proteome</keyword>
<dbReference type="EMBL" id="CAJOBG010080261">
    <property type="protein sequence ID" value="CAF4628931.1"/>
    <property type="molecule type" value="Genomic_DNA"/>
</dbReference>
<evidence type="ECO:0000313" key="2">
    <source>
        <dbReference type="EMBL" id="CAF4400266.1"/>
    </source>
</evidence>
<evidence type="ECO:0000313" key="6">
    <source>
        <dbReference type="Proteomes" id="UP000663866"/>
    </source>
</evidence>
<comment type="caution">
    <text evidence="3">The sequence shown here is derived from an EMBL/GenBank/DDBJ whole genome shotgun (WGS) entry which is preliminary data.</text>
</comment>
<dbReference type="Proteomes" id="UP000676336">
    <property type="component" value="Unassembled WGS sequence"/>
</dbReference>
<evidence type="ECO:0000256" key="1">
    <source>
        <dbReference type="SAM" id="MobiDB-lite"/>
    </source>
</evidence>
<evidence type="ECO:0000313" key="4">
    <source>
        <dbReference type="EMBL" id="CAF4635757.1"/>
    </source>
</evidence>
<reference evidence="3" key="1">
    <citation type="submission" date="2021-02" db="EMBL/GenBank/DDBJ databases">
        <authorList>
            <person name="Nowell W R."/>
        </authorList>
    </citation>
    <scope>NUCLEOTIDE SEQUENCE</scope>
</reference>
<name>A0A821DYM8_9BILA</name>
<dbReference type="AlphaFoldDB" id="A0A821DYM8"/>
<proteinExistence type="predicted"/>
<dbReference type="Proteomes" id="UP000681720">
    <property type="component" value="Unassembled WGS sequence"/>
</dbReference>